<evidence type="ECO:0000313" key="2">
    <source>
        <dbReference type="Proteomes" id="UP001597120"/>
    </source>
</evidence>
<evidence type="ECO:0000313" key="1">
    <source>
        <dbReference type="EMBL" id="MFD0870472.1"/>
    </source>
</evidence>
<dbReference type="NCBIfam" id="TIGR03826">
    <property type="entry name" value="YvyF"/>
    <property type="match status" value="1"/>
</dbReference>
<reference evidence="2" key="1">
    <citation type="journal article" date="2019" name="Int. J. Syst. Evol. Microbiol.">
        <title>The Global Catalogue of Microorganisms (GCM) 10K type strain sequencing project: providing services to taxonomists for standard genome sequencing and annotation.</title>
        <authorList>
            <consortium name="The Broad Institute Genomics Platform"/>
            <consortium name="The Broad Institute Genome Sequencing Center for Infectious Disease"/>
            <person name="Wu L."/>
            <person name="Ma J."/>
        </authorList>
    </citation>
    <scope>NUCLEOTIDE SEQUENCE [LARGE SCALE GENOMIC DNA]</scope>
    <source>
        <strain evidence="2">CCUG 57263</strain>
    </source>
</reference>
<keyword evidence="1" id="KW-0969">Cilium</keyword>
<dbReference type="RefSeq" id="WP_379289154.1">
    <property type="nucleotide sequence ID" value="NZ_JBHTIU010000048.1"/>
</dbReference>
<sequence>MGLNVDNCPRCGKIYVKNYKDVCPSCIKEIEKQYETCYNYLRENRKANLQELHEATEVPYKQIIRFIKEGRISIHNMPNMSYPCEVCGTMIREHTMCDSCRRRLVKDIQHTLAEEKENEDKEAGMGFNIQDRLKNRFK</sequence>
<proteinExistence type="predicted"/>
<organism evidence="1 2">
    <name type="scientific">Paenibacillus residui</name>
    <dbReference type="NCBI Taxonomy" id="629724"/>
    <lineage>
        <taxon>Bacteria</taxon>
        <taxon>Bacillati</taxon>
        <taxon>Bacillota</taxon>
        <taxon>Bacilli</taxon>
        <taxon>Bacillales</taxon>
        <taxon>Paenibacillaceae</taxon>
        <taxon>Paenibacillus</taxon>
    </lineage>
</organism>
<gene>
    <name evidence="1" type="ORF">ACFQ03_15055</name>
</gene>
<dbReference type="InterPro" id="IPR022258">
    <property type="entry name" value="Flagellar_operon_YvyF"/>
</dbReference>
<dbReference type="EMBL" id="JBHTIU010000048">
    <property type="protein sequence ID" value="MFD0870472.1"/>
    <property type="molecule type" value="Genomic_DNA"/>
</dbReference>
<keyword evidence="1" id="KW-0282">Flagellum</keyword>
<keyword evidence="1" id="KW-0966">Cell projection</keyword>
<accession>A0ABW3DAX1</accession>
<dbReference type="Proteomes" id="UP001597120">
    <property type="component" value="Unassembled WGS sequence"/>
</dbReference>
<keyword evidence="2" id="KW-1185">Reference proteome</keyword>
<comment type="caution">
    <text evidence="1">The sequence shown here is derived from an EMBL/GenBank/DDBJ whole genome shotgun (WGS) entry which is preliminary data.</text>
</comment>
<name>A0ABW3DAX1_9BACL</name>
<protein>
    <submittedName>
        <fullName evidence="1">TIGR03826 family flagellar region protein</fullName>
    </submittedName>
</protein>